<dbReference type="GO" id="GO:0016787">
    <property type="term" value="F:hydrolase activity"/>
    <property type="evidence" value="ECO:0007669"/>
    <property type="project" value="UniProtKB-ARBA"/>
</dbReference>
<feature type="signal peptide" evidence="1">
    <location>
        <begin position="1"/>
        <end position="21"/>
    </location>
</feature>
<gene>
    <name evidence="2" type="ORF">B0I24_11350</name>
    <name evidence="3" type="ORF">CWE07_12105</name>
</gene>
<name>A0A327WRS6_9GAMM</name>
<dbReference type="InterPro" id="IPR002591">
    <property type="entry name" value="Phosphodiest/P_Trfase"/>
</dbReference>
<reference evidence="2 4" key="2">
    <citation type="submission" date="2018-06" db="EMBL/GenBank/DDBJ databases">
        <title>Genomic Encyclopedia of Type Strains, Phase III (KMG-III): the genomes of soil and plant-associated and newly described type strains.</title>
        <authorList>
            <person name="Whitman W."/>
        </authorList>
    </citation>
    <scope>NUCLEOTIDE SEQUENCE [LARGE SCALE GENOMIC DNA]</scope>
    <source>
        <strain evidence="2 4">CGMCC 1.15366</strain>
    </source>
</reference>
<dbReference type="AlphaFoldDB" id="A0A327WRS6"/>
<dbReference type="Proteomes" id="UP000249203">
    <property type="component" value="Unassembled WGS sequence"/>
</dbReference>
<dbReference type="Gene3D" id="3.40.720.10">
    <property type="entry name" value="Alkaline Phosphatase, subunit A"/>
    <property type="match status" value="1"/>
</dbReference>
<reference evidence="3 5" key="1">
    <citation type="journal article" date="2018" name="Front. Microbiol.">
        <title>Genome-Based Analysis Reveals the Taxonomy and Diversity of the Family Idiomarinaceae.</title>
        <authorList>
            <person name="Liu Y."/>
            <person name="Lai Q."/>
            <person name="Shao Z."/>
        </authorList>
    </citation>
    <scope>NUCLEOTIDE SEQUENCE [LARGE SCALE GENOMIC DNA]</scope>
    <source>
        <strain evidence="3 5">CF12-14</strain>
    </source>
</reference>
<evidence type="ECO:0000313" key="2">
    <source>
        <dbReference type="EMBL" id="RAJ94896.1"/>
    </source>
</evidence>
<evidence type="ECO:0000313" key="4">
    <source>
        <dbReference type="Proteomes" id="UP000249203"/>
    </source>
</evidence>
<keyword evidence="1" id="KW-0732">Signal</keyword>
<feature type="chain" id="PRO_5016338592" evidence="1">
    <location>
        <begin position="22"/>
        <end position="654"/>
    </location>
</feature>
<dbReference type="InterPro" id="IPR017850">
    <property type="entry name" value="Alkaline_phosphatase_core_sf"/>
</dbReference>
<comment type="caution">
    <text evidence="2">The sequence shown here is derived from an EMBL/GenBank/DDBJ whole genome shotgun (WGS) entry which is preliminary data.</text>
</comment>
<accession>A0A327WRS6</accession>
<dbReference type="EMBL" id="PIPK01000013">
    <property type="protein sequence ID" value="RUO20503.1"/>
    <property type="molecule type" value="Genomic_DNA"/>
</dbReference>
<dbReference type="Proteomes" id="UP000287865">
    <property type="component" value="Unassembled WGS sequence"/>
</dbReference>
<evidence type="ECO:0000313" key="5">
    <source>
        <dbReference type="Proteomes" id="UP000287865"/>
    </source>
</evidence>
<keyword evidence="5" id="KW-1185">Reference proteome</keyword>
<protein>
    <submittedName>
        <fullName evidence="2">Type I phosphodiesterase/nucleotide pyrophosphatase</fullName>
    </submittedName>
</protein>
<dbReference type="PROSITE" id="PS51257">
    <property type="entry name" value="PROKAR_LIPOPROTEIN"/>
    <property type="match status" value="1"/>
</dbReference>
<dbReference type="OrthoDB" id="9771966at2"/>
<evidence type="ECO:0000313" key="3">
    <source>
        <dbReference type="EMBL" id="RUO20503.1"/>
    </source>
</evidence>
<dbReference type="Pfam" id="PF01663">
    <property type="entry name" value="Phosphodiest"/>
    <property type="match status" value="2"/>
</dbReference>
<dbReference type="EMBL" id="QLMD01000013">
    <property type="protein sequence ID" value="RAJ94896.1"/>
    <property type="molecule type" value="Genomic_DNA"/>
</dbReference>
<dbReference type="RefSeq" id="WP_111570152.1">
    <property type="nucleotide sequence ID" value="NZ_PIPK01000013.1"/>
</dbReference>
<proteinExistence type="predicted"/>
<sequence length="654" mass="71209">MLKSPKFAMTLSALAVLTACASQPQPSAERAILVSIDSLNESILRQHLNAQQAPGLFSVFDTGACTEYAQPMFPSVTAAGHAAIWTGTYGNINNITANAVHVLPRDQHTAMATISGFDSANLSAEPIWITAGYAGRSVGGHHATQGPGRAGFPATTGERTAQQQRDYERVNAGYDLANVQVMNGYNEQIENHLVLSADDVTWQSLDTWRGLGALGVTMEPRAFTIDTRAGTLHGLIFGSSRYDHIAIATTPDIEQAVIAKLQDAETEDFADRELARYFSDPLTVNTDSGRTFVRARVFELASSGDEFMLYLTPMHIMQTNHADVQQAYDDYVQGWFGNSATRVYTSGGFGRTRMQGGDGTAELRYLETAELLTRVFNKGSSFFWQQQQVDLLVDYFPLGDSIDHSLLTYFDPQWPGYSENLAAQLLELRNQAWQLVDIRVQHLQALAGEANAATFVAGDHGMRGSWLEFRPNIVLQQAGLQVLDENGMVDLSRSKAVAPTGHWVTINTTDWRGGIVAPEDKDAVIDEVMAALSAATDDQGEAVVTRVYRADQHPELGIGGAAGGDVYWAEAYGYRSSRTTRGDEVVAETSPLGWHSLASTDPYMQTVTCAYGGGFDTRRAPASKLIDVAPTVADYLGIPHPSHTQGRSLIRDLK</sequence>
<dbReference type="PANTHER" id="PTHR10151:SF120">
    <property type="entry name" value="BIS(5'-ADENOSYL)-TRIPHOSPHATASE"/>
    <property type="match status" value="1"/>
</dbReference>
<dbReference type="SUPFAM" id="SSF53649">
    <property type="entry name" value="Alkaline phosphatase-like"/>
    <property type="match status" value="1"/>
</dbReference>
<evidence type="ECO:0000256" key="1">
    <source>
        <dbReference type="SAM" id="SignalP"/>
    </source>
</evidence>
<dbReference type="PANTHER" id="PTHR10151">
    <property type="entry name" value="ECTONUCLEOTIDE PYROPHOSPHATASE/PHOSPHODIESTERASE"/>
    <property type="match status" value="1"/>
</dbReference>
<organism evidence="2 4">
    <name type="scientific">Aliidiomarina maris</name>
    <dbReference type="NCBI Taxonomy" id="531312"/>
    <lineage>
        <taxon>Bacteria</taxon>
        <taxon>Pseudomonadati</taxon>
        <taxon>Pseudomonadota</taxon>
        <taxon>Gammaproteobacteria</taxon>
        <taxon>Alteromonadales</taxon>
        <taxon>Idiomarinaceae</taxon>
        <taxon>Aliidiomarina</taxon>
    </lineage>
</organism>